<keyword evidence="6 14" id="KW-0418">Kinase</keyword>
<evidence type="ECO:0000313" key="15">
    <source>
        <dbReference type="Proteomes" id="UP000245629"/>
    </source>
</evidence>
<dbReference type="GO" id="GO:0006355">
    <property type="term" value="P:regulation of DNA-templated transcription"/>
    <property type="evidence" value="ECO:0007669"/>
    <property type="project" value="InterPro"/>
</dbReference>
<evidence type="ECO:0000256" key="3">
    <source>
        <dbReference type="ARBA" id="ARBA00022553"/>
    </source>
</evidence>
<dbReference type="PROSITE" id="PS50113">
    <property type="entry name" value="PAC"/>
    <property type="match status" value="2"/>
</dbReference>
<keyword evidence="15" id="KW-1185">Reference proteome</keyword>
<feature type="domain" description="Histidine kinase" evidence="11">
    <location>
        <begin position="268"/>
        <end position="484"/>
    </location>
</feature>
<dbReference type="FunFam" id="1.10.287.130:FF:000055">
    <property type="entry name" value="Two-component sensor histidine kinase"/>
    <property type="match status" value="1"/>
</dbReference>
<dbReference type="EC" id="2.7.13.3" evidence="2"/>
<dbReference type="PANTHER" id="PTHR43065:SF10">
    <property type="entry name" value="PEROXIDE STRESS-ACTIVATED HISTIDINE KINASE MAK3"/>
    <property type="match status" value="1"/>
</dbReference>
<dbReference type="SMART" id="SM00388">
    <property type="entry name" value="HisKA"/>
    <property type="match status" value="1"/>
</dbReference>
<evidence type="ECO:0000256" key="10">
    <source>
        <dbReference type="ARBA" id="ARBA00070616"/>
    </source>
</evidence>
<dbReference type="PROSITE" id="PS50112">
    <property type="entry name" value="PAS"/>
    <property type="match status" value="2"/>
</dbReference>
<organism evidence="14 15">
    <name type="scientific">Azospirillum thermophilum</name>
    <dbReference type="NCBI Taxonomy" id="2202148"/>
    <lineage>
        <taxon>Bacteria</taxon>
        <taxon>Pseudomonadati</taxon>
        <taxon>Pseudomonadota</taxon>
        <taxon>Alphaproteobacteria</taxon>
        <taxon>Rhodospirillales</taxon>
        <taxon>Azospirillaceae</taxon>
        <taxon>Azospirillum</taxon>
    </lineage>
</organism>
<dbReference type="KEGG" id="azz:DEW08_18850"/>
<keyword evidence="7" id="KW-0067">ATP-binding</keyword>
<gene>
    <name evidence="14" type="ORF">DEW08_18850</name>
</gene>
<dbReference type="Pfam" id="PF00512">
    <property type="entry name" value="HisKA"/>
    <property type="match status" value="1"/>
</dbReference>
<dbReference type="SUPFAM" id="SSF55785">
    <property type="entry name" value="PYP-like sensor domain (PAS domain)"/>
    <property type="match status" value="2"/>
</dbReference>
<dbReference type="InterPro" id="IPR003594">
    <property type="entry name" value="HATPase_dom"/>
</dbReference>
<feature type="domain" description="PAC" evidence="13">
    <location>
        <begin position="71"/>
        <end position="120"/>
    </location>
</feature>
<dbReference type="SMART" id="SM00387">
    <property type="entry name" value="HATPase_c"/>
    <property type="match status" value="1"/>
</dbReference>
<dbReference type="Gene3D" id="6.10.250.2580">
    <property type="match status" value="1"/>
</dbReference>
<dbReference type="EMBL" id="CP029354">
    <property type="protein sequence ID" value="AWK88523.1"/>
    <property type="molecule type" value="Genomic_DNA"/>
</dbReference>
<dbReference type="InterPro" id="IPR004358">
    <property type="entry name" value="Sig_transdc_His_kin-like_C"/>
</dbReference>
<evidence type="ECO:0000313" key="14">
    <source>
        <dbReference type="EMBL" id="AWK88523.1"/>
    </source>
</evidence>
<keyword evidence="8" id="KW-0902">Two-component regulatory system</keyword>
<dbReference type="Pfam" id="PF00989">
    <property type="entry name" value="PAS"/>
    <property type="match status" value="2"/>
</dbReference>
<protein>
    <recommendedName>
        <fullName evidence="10">Sensor protein FixL</fullName>
        <ecNumber evidence="2">2.7.13.3</ecNumber>
    </recommendedName>
</protein>
<keyword evidence="4" id="KW-0808">Transferase</keyword>
<dbReference type="Gene3D" id="1.10.287.130">
    <property type="match status" value="1"/>
</dbReference>
<evidence type="ECO:0000256" key="6">
    <source>
        <dbReference type="ARBA" id="ARBA00022777"/>
    </source>
</evidence>
<dbReference type="CDD" id="cd00082">
    <property type="entry name" value="HisKA"/>
    <property type="match status" value="1"/>
</dbReference>
<evidence type="ECO:0000256" key="2">
    <source>
        <dbReference type="ARBA" id="ARBA00012438"/>
    </source>
</evidence>
<feature type="domain" description="PAS" evidence="12">
    <location>
        <begin position="121"/>
        <end position="191"/>
    </location>
</feature>
<accession>A0A2S2CVH8</accession>
<dbReference type="Pfam" id="PF02518">
    <property type="entry name" value="HATPase_c"/>
    <property type="match status" value="1"/>
</dbReference>
<dbReference type="InterPro" id="IPR036890">
    <property type="entry name" value="HATPase_C_sf"/>
</dbReference>
<evidence type="ECO:0000256" key="7">
    <source>
        <dbReference type="ARBA" id="ARBA00022840"/>
    </source>
</evidence>
<dbReference type="PRINTS" id="PR00344">
    <property type="entry name" value="BCTRLSENSOR"/>
</dbReference>
<dbReference type="Proteomes" id="UP000245629">
    <property type="component" value="Chromosome 3"/>
</dbReference>
<dbReference type="SUPFAM" id="SSF47384">
    <property type="entry name" value="Homodimeric domain of signal transducing histidine kinase"/>
    <property type="match status" value="1"/>
</dbReference>
<comment type="function">
    <text evidence="9">Putative oxygen sensor; modulates the activity of FixJ, a transcriptional activator of nitrogen fixation fixK gene. FixL probably acts as a kinase that phosphorylates FixJ.</text>
</comment>
<dbReference type="InterPro" id="IPR005467">
    <property type="entry name" value="His_kinase_dom"/>
</dbReference>
<dbReference type="SUPFAM" id="SSF55874">
    <property type="entry name" value="ATPase domain of HSP90 chaperone/DNA topoisomerase II/histidine kinase"/>
    <property type="match status" value="1"/>
</dbReference>
<reference evidence="15" key="1">
    <citation type="submission" date="2018-05" db="EMBL/GenBank/DDBJ databases">
        <title>Azospirillum thermophila sp. nov., a novel isolated from hot spring.</title>
        <authorList>
            <person name="Zhao Z."/>
        </authorList>
    </citation>
    <scope>NUCLEOTIDE SEQUENCE [LARGE SCALE GENOMIC DNA]</scope>
    <source>
        <strain evidence="15">CFH 70021</strain>
    </source>
</reference>
<proteinExistence type="predicted"/>
<dbReference type="InterPro" id="IPR003661">
    <property type="entry name" value="HisK_dim/P_dom"/>
</dbReference>
<dbReference type="OrthoDB" id="9795133at2"/>
<evidence type="ECO:0000259" key="13">
    <source>
        <dbReference type="PROSITE" id="PS50113"/>
    </source>
</evidence>
<keyword evidence="5" id="KW-0547">Nucleotide-binding</keyword>
<dbReference type="NCBIfam" id="TIGR00229">
    <property type="entry name" value="sensory_box"/>
    <property type="match status" value="2"/>
</dbReference>
<evidence type="ECO:0000259" key="11">
    <source>
        <dbReference type="PROSITE" id="PS50109"/>
    </source>
</evidence>
<dbReference type="PANTHER" id="PTHR43065">
    <property type="entry name" value="SENSOR HISTIDINE KINASE"/>
    <property type="match status" value="1"/>
</dbReference>
<dbReference type="InterPro" id="IPR000014">
    <property type="entry name" value="PAS"/>
</dbReference>
<dbReference type="FunFam" id="3.30.450.20:FF:000060">
    <property type="entry name" value="Sensor protein FixL"/>
    <property type="match status" value="2"/>
</dbReference>
<dbReference type="SMART" id="SM00091">
    <property type="entry name" value="PAS"/>
    <property type="match status" value="2"/>
</dbReference>
<evidence type="ECO:0000259" key="12">
    <source>
        <dbReference type="PROSITE" id="PS50112"/>
    </source>
</evidence>
<dbReference type="CDD" id="cd00130">
    <property type="entry name" value="PAS"/>
    <property type="match status" value="2"/>
</dbReference>
<comment type="catalytic activity">
    <reaction evidence="1">
        <text>ATP + protein L-histidine = ADP + protein N-phospho-L-histidine.</text>
        <dbReference type="EC" id="2.7.13.3"/>
    </reaction>
</comment>
<sequence length="493" mass="54053">MLDTVPDGVVIMDARGLIQAFNPACEGLFGWTAAEVIGHNVKMLMPSPYREEHDGYLDRYQRTGERRIIGIGREVTGLRKDGSTFPMELSVGEAQGGPPVYIGIIRDISGRKRAEAELREREARLTSILETVPDAIVVIDERGLIQSFSPAAERLFGYAAAEVVGCNVKMLMPSPHREQHDGYLEHYLTTGERRIIGIGRIVTGQRKDGTSFPMELAVGEVNLGGRRMFTGFVRDLTERQATEKRMQELQAELLHVGRVSAMGQMASTLAHELNQPLTAIINYVKATRRLLDRIDGPGVAKVVETMDKAAQQATRAGQIIRRLRDFIEKGHTDRSVESLNKVVEEASALALVGAKQSGVRVRLSLDPGDGLVLIDKIQIQQVVLNLIRNAIEAMAECERRDLEVATGPDAEAAGLMRVTVCDTGPGLSEEVLARLFQPFVTTKEKGMGLGLSICRSIVDSHGGRLWQERTEEGTAFHFTVPVAELRDGPEGGA</sequence>
<evidence type="ECO:0000256" key="9">
    <source>
        <dbReference type="ARBA" id="ARBA00059827"/>
    </source>
</evidence>
<evidence type="ECO:0000256" key="4">
    <source>
        <dbReference type="ARBA" id="ARBA00022679"/>
    </source>
</evidence>
<dbReference type="InterPro" id="IPR036097">
    <property type="entry name" value="HisK_dim/P_sf"/>
</dbReference>
<keyword evidence="3" id="KW-0597">Phosphoprotein</keyword>
<dbReference type="PROSITE" id="PS50109">
    <property type="entry name" value="HIS_KIN"/>
    <property type="match status" value="1"/>
</dbReference>
<dbReference type="InterPro" id="IPR013767">
    <property type="entry name" value="PAS_fold"/>
</dbReference>
<feature type="domain" description="PAC" evidence="13">
    <location>
        <begin position="189"/>
        <end position="248"/>
    </location>
</feature>
<dbReference type="InterPro" id="IPR035965">
    <property type="entry name" value="PAS-like_dom_sf"/>
</dbReference>
<name>A0A2S2CVH8_9PROT</name>
<dbReference type="Gene3D" id="3.30.450.20">
    <property type="entry name" value="PAS domain"/>
    <property type="match status" value="2"/>
</dbReference>
<dbReference type="AlphaFoldDB" id="A0A2S2CVH8"/>
<evidence type="ECO:0000256" key="1">
    <source>
        <dbReference type="ARBA" id="ARBA00000085"/>
    </source>
</evidence>
<evidence type="ECO:0000256" key="8">
    <source>
        <dbReference type="ARBA" id="ARBA00023012"/>
    </source>
</evidence>
<feature type="domain" description="PAS" evidence="12">
    <location>
        <begin position="1"/>
        <end position="47"/>
    </location>
</feature>
<dbReference type="GO" id="GO:0000155">
    <property type="term" value="F:phosphorelay sensor kinase activity"/>
    <property type="evidence" value="ECO:0007669"/>
    <property type="project" value="InterPro"/>
</dbReference>
<evidence type="ECO:0000256" key="5">
    <source>
        <dbReference type="ARBA" id="ARBA00022741"/>
    </source>
</evidence>
<dbReference type="Gene3D" id="3.30.565.10">
    <property type="entry name" value="Histidine kinase-like ATPase, C-terminal domain"/>
    <property type="match status" value="1"/>
</dbReference>
<dbReference type="GO" id="GO:0005524">
    <property type="term" value="F:ATP binding"/>
    <property type="evidence" value="ECO:0007669"/>
    <property type="project" value="UniProtKB-KW"/>
</dbReference>
<dbReference type="InterPro" id="IPR000700">
    <property type="entry name" value="PAS-assoc_C"/>
</dbReference>